<dbReference type="SUPFAM" id="SSF50978">
    <property type="entry name" value="WD40 repeat-like"/>
    <property type="match status" value="1"/>
</dbReference>
<keyword evidence="6" id="KW-1185">Reference proteome</keyword>
<dbReference type="PANTHER" id="PTHR44464">
    <property type="entry name" value="WD REPEAT-CONTAINING PROTEIN 17"/>
    <property type="match status" value="1"/>
</dbReference>
<evidence type="ECO:0000313" key="5">
    <source>
        <dbReference type="EMBL" id="KAK7097728.1"/>
    </source>
</evidence>
<feature type="compositionally biased region" description="Low complexity" evidence="4">
    <location>
        <begin position="306"/>
        <end position="316"/>
    </location>
</feature>
<dbReference type="InterPro" id="IPR011044">
    <property type="entry name" value="Quino_amine_DH_bsu"/>
</dbReference>
<evidence type="ECO:0000256" key="3">
    <source>
        <dbReference type="PROSITE-ProRule" id="PRU00221"/>
    </source>
</evidence>
<dbReference type="SUPFAM" id="SSF50969">
    <property type="entry name" value="YVTN repeat-like/Quinoprotein amine dehydrogenase"/>
    <property type="match status" value="1"/>
</dbReference>
<keyword evidence="1 3" id="KW-0853">WD repeat</keyword>
<evidence type="ECO:0000313" key="6">
    <source>
        <dbReference type="Proteomes" id="UP001374579"/>
    </source>
</evidence>
<evidence type="ECO:0000256" key="2">
    <source>
        <dbReference type="ARBA" id="ARBA00022737"/>
    </source>
</evidence>
<dbReference type="PROSITE" id="PS50082">
    <property type="entry name" value="WD_REPEATS_2"/>
    <property type="match status" value="2"/>
</dbReference>
<keyword evidence="2" id="KW-0677">Repeat</keyword>
<sequence>MVKQVALLPAGCQPWNRGVCAASNDHFAYCATLAIYIYKLDSRFKEFRLLSIMSEHKKTITSISWHPKDPDIIASSGADLHVFIWSISKQRSIAVLSSGIKDMPVCIGWNYHDNTCLGIISGKGLLQVWHYMDKNPPAIVKDSTSFSSYVTVFRWHPKKQGVVVFGHSDGSISILVIDTRTYSVAGSKSVRHILAPEVEDDDEADPITALAWDPLSTEYLLIANRHCGVRLVDVTTRSVITAFLPPSTAAQVQTLSWVHNAPGMFVTGDVKSGVLRIWSVSKVSPIENIRIKKSGFHDVHIISTTQSSSTHNSSSNNEHHDISSTSEAKSPSLTAHTHFALPHVQLVCTFKDGGIGLYDLGHRRWRFLRDQGHLETIFDCKFSPCNPNHLATASFDGTIKVWDIMTMQTVATSAGNEGIIYHMSWAPADLGCIAGCTAKNGIFIWSMDKGKVIKRIHDHGEYSVFSVSWSQKDSKLIMSCGSSCYCMIHQVDGKLIHKYKHPAAVYGGDWSPHNKEMLATGCEDKIVRVFYMGTTNSQPIKTFSGKHHHNN</sequence>
<evidence type="ECO:0000256" key="4">
    <source>
        <dbReference type="SAM" id="MobiDB-lite"/>
    </source>
</evidence>
<feature type="repeat" description="WD" evidence="3">
    <location>
        <begin position="53"/>
        <end position="95"/>
    </location>
</feature>
<proteinExistence type="predicted"/>
<feature type="repeat" description="WD" evidence="3">
    <location>
        <begin position="370"/>
        <end position="412"/>
    </location>
</feature>
<dbReference type="Proteomes" id="UP001374579">
    <property type="component" value="Unassembled WGS sequence"/>
</dbReference>
<name>A0AAN9G6V4_9CAEN</name>
<feature type="region of interest" description="Disordered" evidence="4">
    <location>
        <begin position="306"/>
        <end position="328"/>
    </location>
</feature>
<dbReference type="SMART" id="SM00320">
    <property type="entry name" value="WD40"/>
    <property type="match status" value="9"/>
</dbReference>
<dbReference type="InterPro" id="IPR019775">
    <property type="entry name" value="WD40_repeat_CS"/>
</dbReference>
<comment type="caution">
    <text evidence="5">The sequence shown here is derived from an EMBL/GenBank/DDBJ whole genome shotgun (WGS) entry which is preliminary data.</text>
</comment>
<dbReference type="InterPro" id="IPR036322">
    <property type="entry name" value="WD40_repeat_dom_sf"/>
</dbReference>
<reference evidence="5 6" key="1">
    <citation type="submission" date="2024-02" db="EMBL/GenBank/DDBJ databases">
        <title>Chromosome-scale genome assembly of the rough periwinkle Littorina saxatilis.</title>
        <authorList>
            <person name="De Jode A."/>
            <person name="Faria R."/>
            <person name="Formenti G."/>
            <person name="Sims Y."/>
            <person name="Smith T.P."/>
            <person name="Tracey A."/>
            <person name="Wood J.M.D."/>
            <person name="Zagrodzka Z.B."/>
            <person name="Johannesson K."/>
            <person name="Butlin R.K."/>
            <person name="Leder E.H."/>
        </authorList>
    </citation>
    <scope>NUCLEOTIDE SEQUENCE [LARGE SCALE GENOMIC DNA]</scope>
    <source>
        <strain evidence="5">Snail1</strain>
        <tissue evidence="5">Muscle</tissue>
    </source>
</reference>
<protein>
    <submittedName>
        <fullName evidence="5">Uncharacterized protein</fullName>
    </submittedName>
</protein>
<dbReference type="PROSITE" id="PS00678">
    <property type="entry name" value="WD_REPEATS_1"/>
    <property type="match status" value="1"/>
</dbReference>
<accession>A0AAN9G6V4</accession>
<dbReference type="InterPro" id="IPR015943">
    <property type="entry name" value="WD40/YVTN_repeat-like_dom_sf"/>
</dbReference>
<dbReference type="Gene3D" id="2.130.10.10">
    <property type="entry name" value="YVTN repeat-like/Quinoprotein amine dehydrogenase"/>
    <property type="match status" value="2"/>
</dbReference>
<gene>
    <name evidence="5" type="ORF">V1264_004663</name>
</gene>
<organism evidence="5 6">
    <name type="scientific">Littorina saxatilis</name>
    <dbReference type="NCBI Taxonomy" id="31220"/>
    <lineage>
        <taxon>Eukaryota</taxon>
        <taxon>Metazoa</taxon>
        <taxon>Spiralia</taxon>
        <taxon>Lophotrochozoa</taxon>
        <taxon>Mollusca</taxon>
        <taxon>Gastropoda</taxon>
        <taxon>Caenogastropoda</taxon>
        <taxon>Littorinimorpha</taxon>
        <taxon>Littorinoidea</taxon>
        <taxon>Littorinidae</taxon>
        <taxon>Littorina</taxon>
    </lineage>
</organism>
<dbReference type="EMBL" id="JBAMIC010000013">
    <property type="protein sequence ID" value="KAK7097728.1"/>
    <property type="molecule type" value="Genomic_DNA"/>
</dbReference>
<evidence type="ECO:0000256" key="1">
    <source>
        <dbReference type="ARBA" id="ARBA00022574"/>
    </source>
</evidence>
<dbReference type="Pfam" id="PF00400">
    <property type="entry name" value="WD40"/>
    <property type="match status" value="3"/>
</dbReference>
<dbReference type="PROSITE" id="PS50294">
    <property type="entry name" value="WD_REPEATS_REGION"/>
    <property type="match status" value="2"/>
</dbReference>
<dbReference type="PANTHER" id="PTHR44464:SF1">
    <property type="entry name" value="WD REPEAT-CONTAINING PROTEIN 17"/>
    <property type="match status" value="1"/>
</dbReference>
<dbReference type="AlphaFoldDB" id="A0AAN9G6V4"/>
<dbReference type="InterPro" id="IPR001680">
    <property type="entry name" value="WD40_rpt"/>
</dbReference>